<evidence type="ECO:0000313" key="3">
    <source>
        <dbReference type="Proteomes" id="UP000245921"/>
    </source>
</evidence>
<dbReference type="RefSeq" id="WP_109603822.1">
    <property type="nucleotide sequence ID" value="NZ_JAMHJO010000001.1"/>
</dbReference>
<name>A0AA45C8P8_9BACT</name>
<sequence>MKKSKGVLLPLMVTLLFILPFIAFLMTTYTIYLKNQMNKFDIKINDIKIKSEDIPEKNVSNSPIKDIQLIDIRPNISELKYDIKELNYYNLISLSKSSLEEVNRGAIKLFTDEQQAINEVINAYQNNIEYFITKTNDKFYVYREDYELEENVDEQFIYTIQIYYTLNASNAYLPTNTLRKAGYPVLAFNGKSTGGGKYWGILAGLFINKSDAVDFSNNMDDKQITELTGFSIEGRWYKGIRFIGQR</sequence>
<evidence type="ECO:0000313" key="2">
    <source>
        <dbReference type="EMBL" id="PWJ96201.1"/>
    </source>
</evidence>
<protein>
    <submittedName>
        <fullName evidence="2">Uncharacterized protein</fullName>
    </submittedName>
</protein>
<keyword evidence="1" id="KW-0812">Transmembrane</keyword>
<keyword evidence="3" id="KW-1185">Reference proteome</keyword>
<keyword evidence="1" id="KW-0472">Membrane</keyword>
<feature type="transmembrane region" description="Helical" evidence="1">
    <location>
        <begin position="7"/>
        <end position="32"/>
    </location>
</feature>
<dbReference type="EMBL" id="QGGI01000002">
    <property type="protein sequence ID" value="PWJ96201.1"/>
    <property type="molecule type" value="Genomic_DNA"/>
</dbReference>
<reference evidence="2 3" key="1">
    <citation type="submission" date="2018-05" db="EMBL/GenBank/DDBJ databases">
        <title>Genomic Encyclopedia of Type Strains, Phase IV (KMG-IV): sequencing the most valuable type-strain genomes for metagenomic binning, comparative biology and taxonomic classification.</title>
        <authorList>
            <person name="Goeker M."/>
        </authorList>
    </citation>
    <scope>NUCLEOTIDE SEQUENCE [LARGE SCALE GENOMIC DNA]</scope>
    <source>
        <strain evidence="2 3">DSM 24906</strain>
    </source>
</reference>
<evidence type="ECO:0000256" key="1">
    <source>
        <dbReference type="SAM" id="Phobius"/>
    </source>
</evidence>
<proteinExistence type="predicted"/>
<comment type="caution">
    <text evidence="2">The sequence shown here is derived from an EMBL/GenBank/DDBJ whole genome shotgun (WGS) entry which is preliminary data.</text>
</comment>
<gene>
    <name evidence="2" type="ORF">C7380_102112</name>
</gene>
<organism evidence="2 3">
    <name type="scientific">Oceanotoga teriensis</name>
    <dbReference type="NCBI Taxonomy" id="515440"/>
    <lineage>
        <taxon>Bacteria</taxon>
        <taxon>Thermotogati</taxon>
        <taxon>Thermotogota</taxon>
        <taxon>Thermotogae</taxon>
        <taxon>Petrotogales</taxon>
        <taxon>Petrotogaceae</taxon>
        <taxon>Oceanotoga</taxon>
    </lineage>
</organism>
<keyword evidence="1" id="KW-1133">Transmembrane helix</keyword>
<dbReference type="AlphaFoldDB" id="A0AA45C8P8"/>
<accession>A0AA45C8P8</accession>
<dbReference type="Proteomes" id="UP000245921">
    <property type="component" value="Unassembled WGS sequence"/>
</dbReference>